<dbReference type="InterPro" id="IPR032816">
    <property type="entry name" value="VTT_dom"/>
</dbReference>
<name>A0A1F8GIR0_9BACT</name>
<evidence type="ECO:0000259" key="7">
    <source>
        <dbReference type="Pfam" id="PF09335"/>
    </source>
</evidence>
<dbReference type="PANTHER" id="PTHR42709">
    <property type="entry name" value="ALKALINE PHOSPHATASE LIKE PROTEIN"/>
    <property type="match status" value="1"/>
</dbReference>
<dbReference type="Proteomes" id="UP000178256">
    <property type="component" value="Unassembled WGS sequence"/>
</dbReference>
<keyword evidence="4 6" id="KW-1133">Transmembrane helix</keyword>
<evidence type="ECO:0000313" key="8">
    <source>
        <dbReference type="EMBL" id="OGN25285.1"/>
    </source>
</evidence>
<feature type="domain" description="VTT" evidence="7">
    <location>
        <begin position="33"/>
        <end position="155"/>
    </location>
</feature>
<keyword evidence="3 6" id="KW-0812">Transmembrane</keyword>
<dbReference type="Pfam" id="PF09335">
    <property type="entry name" value="VTT_dom"/>
    <property type="match status" value="1"/>
</dbReference>
<reference evidence="8 9" key="1">
    <citation type="journal article" date="2016" name="Nat. Commun.">
        <title>Thousands of microbial genomes shed light on interconnected biogeochemical processes in an aquifer system.</title>
        <authorList>
            <person name="Anantharaman K."/>
            <person name="Brown C.T."/>
            <person name="Hug L.A."/>
            <person name="Sharon I."/>
            <person name="Castelle C.J."/>
            <person name="Probst A.J."/>
            <person name="Thomas B.C."/>
            <person name="Singh A."/>
            <person name="Wilkins M.J."/>
            <person name="Karaoz U."/>
            <person name="Brodie E.L."/>
            <person name="Williams K.H."/>
            <person name="Hubbard S.S."/>
            <person name="Banfield J.F."/>
        </authorList>
    </citation>
    <scope>NUCLEOTIDE SEQUENCE [LARGE SCALE GENOMIC DNA]</scope>
</reference>
<feature type="transmembrane region" description="Helical" evidence="6">
    <location>
        <begin position="20"/>
        <end position="42"/>
    </location>
</feature>
<dbReference type="PANTHER" id="PTHR42709:SF6">
    <property type="entry name" value="UNDECAPRENYL PHOSPHATE TRANSPORTER A"/>
    <property type="match status" value="1"/>
</dbReference>
<dbReference type="STRING" id="1802697.A2925_01655"/>
<gene>
    <name evidence="8" type="ORF">A2925_01655</name>
</gene>
<feature type="transmembrane region" description="Helical" evidence="6">
    <location>
        <begin position="49"/>
        <end position="70"/>
    </location>
</feature>
<evidence type="ECO:0000256" key="6">
    <source>
        <dbReference type="SAM" id="Phobius"/>
    </source>
</evidence>
<dbReference type="InterPro" id="IPR051311">
    <property type="entry name" value="DedA_domain"/>
</dbReference>
<feature type="transmembrane region" description="Helical" evidence="6">
    <location>
        <begin position="137"/>
        <end position="158"/>
    </location>
</feature>
<protein>
    <recommendedName>
        <fullName evidence="7">VTT domain-containing protein</fullName>
    </recommendedName>
</protein>
<evidence type="ECO:0000256" key="1">
    <source>
        <dbReference type="ARBA" id="ARBA00004651"/>
    </source>
</evidence>
<feature type="transmembrane region" description="Helical" evidence="6">
    <location>
        <begin position="164"/>
        <end position="188"/>
    </location>
</feature>
<feature type="transmembrane region" description="Helical" evidence="6">
    <location>
        <begin position="107"/>
        <end position="125"/>
    </location>
</feature>
<evidence type="ECO:0000256" key="5">
    <source>
        <dbReference type="ARBA" id="ARBA00023136"/>
    </source>
</evidence>
<dbReference type="GO" id="GO:0005886">
    <property type="term" value="C:plasma membrane"/>
    <property type="evidence" value="ECO:0007669"/>
    <property type="project" value="UniProtKB-SubCell"/>
</dbReference>
<evidence type="ECO:0000256" key="3">
    <source>
        <dbReference type="ARBA" id="ARBA00022692"/>
    </source>
</evidence>
<dbReference type="EMBL" id="MGKL01000021">
    <property type="protein sequence ID" value="OGN25285.1"/>
    <property type="molecule type" value="Genomic_DNA"/>
</dbReference>
<proteinExistence type="predicted"/>
<keyword evidence="5 6" id="KW-0472">Membrane</keyword>
<organism evidence="8 9">
    <name type="scientific">Candidatus Yanofskybacteria bacterium RIFCSPLOWO2_01_FULL_44_22</name>
    <dbReference type="NCBI Taxonomy" id="1802697"/>
    <lineage>
        <taxon>Bacteria</taxon>
        <taxon>Candidatus Yanofskyibacteriota</taxon>
    </lineage>
</organism>
<keyword evidence="2" id="KW-1003">Cell membrane</keyword>
<evidence type="ECO:0000313" key="9">
    <source>
        <dbReference type="Proteomes" id="UP000178256"/>
    </source>
</evidence>
<sequence length="233" mass="26710">MENLFNFIQTNFPILLSHKYLFLFVGAALEGMSTIIIGGFLFSARLISFFPALAVFILGQILNSYIWYAVGYYTGSKSLDKWGRSKERSRRIIEKVEKYFHRHSGKALFITKFTFSLATATQIMAGSLKYDLKKYSLYSFINSVCWSVLAMSVGYFFGQSYKLFLIYVKDLAYGIIFLGGAMGLIYFLRWVFDSVFIKSLFVGERLKKIGDRLKNRIDKILGNGEHHDGSMPL</sequence>
<evidence type="ECO:0000256" key="4">
    <source>
        <dbReference type="ARBA" id="ARBA00022989"/>
    </source>
</evidence>
<evidence type="ECO:0000256" key="2">
    <source>
        <dbReference type="ARBA" id="ARBA00022475"/>
    </source>
</evidence>
<dbReference type="AlphaFoldDB" id="A0A1F8GIR0"/>
<comment type="caution">
    <text evidence="8">The sequence shown here is derived from an EMBL/GenBank/DDBJ whole genome shotgun (WGS) entry which is preliminary data.</text>
</comment>
<comment type="subcellular location">
    <subcellularLocation>
        <location evidence="1">Cell membrane</location>
        <topology evidence="1">Multi-pass membrane protein</topology>
    </subcellularLocation>
</comment>
<accession>A0A1F8GIR0</accession>